<protein>
    <recommendedName>
        <fullName evidence="1">DXP reductoisomerase C-terminal domain-containing protein</fullName>
    </recommendedName>
</protein>
<sequence length="94" mass="11181">MKKPSLYNFPFLNILEKVPNNISLFETILISVNDELVSLFLKRKIEFSDIYKKLIKIINRKEFTKYFKKSPKDVDQISKLSAEVRLKTRQLCIK</sequence>
<proteinExistence type="predicted"/>
<dbReference type="AlphaFoldDB" id="A0A383DBM5"/>
<evidence type="ECO:0000313" key="2">
    <source>
        <dbReference type="EMBL" id="SVE41689.1"/>
    </source>
</evidence>
<gene>
    <name evidence="2" type="ORF">METZ01_LOCUS494543</name>
</gene>
<organism evidence="2">
    <name type="scientific">marine metagenome</name>
    <dbReference type="NCBI Taxonomy" id="408172"/>
    <lineage>
        <taxon>unclassified sequences</taxon>
        <taxon>metagenomes</taxon>
        <taxon>ecological metagenomes</taxon>
    </lineage>
</organism>
<reference evidence="2" key="1">
    <citation type="submission" date="2018-05" db="EMBL/GenBank/DDBJ databases">
        <authorList>
            <person name="Lanie J.A."/>
            <person name="Ng W.-L."/>
            <person name="Kazmierczak K.M."/>
            <person name="Andrzejewski T.M."/>
            <person name="Davidsen T.M."/>
            <person name="Wayne K.J."/>
            <person name="Tettelin H."/>
            <person name="Glass J.I."/>
            <person name="Rusch D."/>
            <person name="Podicherti R."/>
            <person name="Tsui H.-C.T."/>
            <person name="Winkler M.E."/>
        </authorList>
    </citation>
    <scope>NUCLEOTIDE SEQUENCE</scope>
</reference>
<accession>A0A383DBM5</accession>
<name>A0A383DBM5_9ZZZZ</name>
<dbReference type="Gene3D" id="1.10.1740.10">
    <property type="match status" value="1"/>
</dbReference>
<dbReference type="InterPro" id="IPR026877">
    <property type="entry name" value="DXPR_C"/>
</dbReference>
<dbReference type="SUPFAM" id="SSF69055">
    <property type="entry name" value="1-deoxy-D-xylulose-5-phosphate reductoisomerase, C-terminal domain"/>
    <property type="match status" value="1"/>
</dbReference>
<dbReference type="EMBL" id="UINC01215812">
    <property type="protein sequence ID" value="SVE41689.1"/>
    <property type="molecule type" value="Genomic_DNA"/>
</dbReference>
<dbReference type="Pfam" id="PF13288">
    <property type="entry name" value="DXPR_C"/>
    <property type="match status" value="1"/>
</dbReference>
<dbReference type="InterPro" id="IPR036169">
    <property type="entry name" value="DXPR_C_sf"/>
</dbReference>
<evidence type="ECO:0000259" key="1">
    <source>
        <dbReference type="Pfam" id="PF13288"/>
    </source>
</evidence>
<feature type="domain" description="DXP reductoisomerase C-terminal" evidence="1">
    <location>
        <begin position="2"/>
        <end position="85"/>
    </location>
</feature>